<dbReference type="Gene3D" id="3.10.129.10">
    <property type="entry name" value="Hotdog Thioesterase"/>
    <property type="match status" value="1"/>
</dbReference>
<dbReference type="InterPro" id="IPR029069">
    <property type="entry name" value="HotDog_dom_sf"/>
</dbReference>
<dbReference type="AlphaFoldDB" id="A0A511T5I2"/>
<proteinExistence type="predicted"/>
<dbReference type="GO" id="GO:0004300">
    <property type="term" value="F:enoyl-CoA hydratase activity"/>
    <property type="evidence" value="ECO:0007669"/>
    <property type="project" value="TreeGrafter"/>
</dbReference>
<keyword evidence="4" id="KW-1185">Reference proteome</keyword>
<dbReference type="InterPro" id="IPR002539">
    <property type="entry name" value="MaoC-like_dom"/>
</dbReference>
<dbReference type="PANTHER" id="PTHR13078">
    <property type="entry name" value="PEROXISOMAL MULTIFUNCTIONAL ENZYME TYPE 2-RELATED"/>
    <property type="match status" value="1"/>
</dbReference>
<dbReference type="OrthoDB" id="9800237at2"/>
<comment type="caution">
    <text evidence="2">The sequence shown here is derived from an EMBL/GenBank/DDBJ whole genome shotgun (WGS) entry which is preliminary data.</text>
</comment>
<protein>
    <submittedName>
        <fullName evidence="3">Acyl dehydratase</fullName>
    </submittedName>
    <submittedName>
        <fullName evidence="2">MaoC-like dehydratase</fullName>
    </submittedName>
</protein>
<evidence type="ECO:0000313" key="5">
    <source>
        <dbReference type="Proteomes" id="UP000321514"/>
    </source>
</evidence>
<dbReference type="GO" id="GO:0003857">
    <property type="term" value="F:(3S)-3-hydroxyacyl-CoA dehydrogenase (NAD+) activity"/>
    <property type="evidence" value="ECO:0007669"/>
    <property type="project" value="TreeGrafter"/>
</dbReference>
<dbReference type="GO" id="GO:0044594">
    <property type="term" value="F:17-beta-hydroxysteroid dehydrogenase (NAD+) activity"/>
    <property type="evidence" value="ECO:0007669"/>
    <property type="project" value="TreeGrafter"/>
</dbReference>
<feature type="domain" description="MaoC-like" evidence="1">
    <location>
        <begin position="24"/>
        <end position="115"/>
    </location>
</feature>
<evidence type="ECO:0000313" key="2">
    <source>
        <dbReference type="EMBL" id="GEN09405.1"/>
    </source>
</evidence>
<dbReference type="PANTHER" id="PTHR13078:SF56">
    <property type="entry name" value="PEROXISOMAL MULTIFUNCTIONAL ENZYME TYPE 2"/>
    <property type="match status" value="1"/>
</dbReference>
<dbReference type="RefSeq" id="WP_074957429.1">
    <property type="nucleotide sequence ID" value="NZ_BJXR01000034.1"/>
</dbReference>
<reference evidence="3 4" key="1">
    <citation type="submission" date="2016-10" db="EMBL/GenBank/DDBJ databases">
        <authorList>
            <person name="Varghese N."/>
            <person name="Submissions S."/>
        </authorList>
    </citation>
    <scope>NUCLEOTIDE SEQUENCE [LARGE SCALE GENOMIC DNA]</scope>
    <source>
        <strain evidence="3 4">DSM 16525</strain>
    </source>
</reference>
<name>A0A511T5I2_MYXFU</name>
<dbReference type="Proteomes" id="UP000321514">
    <property type="component" value="Unassembled WGS sequence"/>
</dbReference>
<dbReference type="Pfam" id="PF01575">
    <property type="entry name" value="MaoC_dehydratas"/>
    <property type="match status" value="1"/>
</dbReference>
<sequence length="131" mass="14037">MARTFQVGDTFTHVRECDLYRPIYYAGASGDFNPIHIDPEVGKVAGLGGVILQGLCTLGWAVEAVAVFVGDPGSIRRVKVRFSRPVRPEDTVTFEGKVTAIEGDRMVTEVTATNQRGEAVLKGAVVEASLG</sequence>
<dbReference type="GO" id="GO:0006635">
    <property type="term" value="P:fatty acid beta-oxidation"/>
    <property type="evidence" value="ECO:0007669"/>
    <property type="project" value="TreeGrafter"/>
</dbReference>
<evidence type="ECO:0000259" key="1">
    <source>
        <dbReference type="Pfam" id="PF01575"/>
    </source>
</evidence>
<evidence type="ECO:0000313" key="4">
    <source>
        <dbReference type="Proteomes" id="UP000183760"/>
    </source>
</evidence>
<dbReference type="EMBL" id="BJXR01000034">
    <property type="protein sequence ID" value="GEN09405.1"/>
    <property type="molecule type" value="Genomic_DNA"/>
</dbReference>
<accession>A0A511T5I2</accession>
<organism evidence="2 5">
    <name type="scientific">Myxococcus fulvus</name>
    <dbReference type="NCBI Taxonomy" id="33"/>
    <lineage>
        <taxon>Bacteria</taxon>
        <taxon>Pseudomonadati</taxon>
        <taxon>Myxococcota</taxon>
        <taxon>Myxococcia</taxon>
        <taxon>Myxococcales</taxon>
        <taxon>Cystobacterineae</taxon>
        <taxon>Myxococcaceae</taxon>
        <taxon>Myxococcus</taxon>
    </lineage>
</organism>
<gene>
    <name evidence="2" type="ORF">MFU01_44420</name>
    <name evidence="3" type="ORF">SAMN05443572_10956</name>
</gene>
<dbReference type="EMBL" id="FOIB01000009">
    <property type="protein sequence ID" value="SEU31997.1"/>
    <property type="molecule type" value="Genomic_DNA"/>
</dbReference>
<reference evidence="2 5" key="2">
    <citation type="submission" date="2019-07" db="EMBL/GenBank/DDBJ databases">
        <title>Whole genome shotgun sequence of Myxococcus fulvus NBRC 100333.</title>
        <authorList>
            <person name="Hosoyama A."/>
            <person name="Uohara A."/>
            <person name="Ohji S."/>
            <person name="Ichikawa N."/>
        </authorList>
    </citation>
    <scope>NUCLEOTIDE SEQUENCE [LARGE SCALE GENOMIC DNA]</scope>
    <source>
        <strain evidence="2 5">NBRC 100333</strain>
    </source>
</reference>
<dbReference type="STRING" id="1334629.MFUL124B02_18830"/>
<dbReference type="SUPFAM" id="SSF54637">
    <property type="entry name" value="Thioesterase/thiol ester dehydrase-isomerase"/>
    <property type="match status" value="1"/>
</dbReference>
<dbReference type="Proteomes" id="UP000183760">
    <property type="component" value="Unassembled WGS sequence"/>
</dbReference>
<evidence type="ECO:0000313" key="3">
    <source>
        <dbReference type="EMBL" id="SEU31997.1"/>
    </source>
</evidence>